<comment type="caution">
    <text evidence="1">The sequence shown here is derived from an EMBL/GenBank/DDBJ whole genome shotgun (WGS) entry which is preliminary data.</text>
</comment>
<reference evidence="1" key="1">
    <citation type="journal article" date="2014" name="Int. J. Syst. Evol. Microbiol.">
        <title>Complete genome sequence of Corynebacterium casei LMG S-19264T (=DSM 44701T), isolated from a smear-ripened cheese.</title>
        <authorList>
            <consortium name="US DOE Joint Genome Institute (JGI-PGF)"/>
            <person name="Walter F."/>
            <person name="Albersmeier A."/>
            <person name="Kalinowski J."/>
            <person name="Ruckert C."/>
        </authorList>
    </citation>
    <scope>NUCLEOTIDE SEQUENCE</scope>
    <source>
        <strain evidence="1">NBRC 110071</strain>
    </source>
</reference>
<sequence length="70" mass="8215">MLDTEIIAKAISKANEGKQAYIFQFEDGTYFGQNKYKVKTKRSALRLIDPDYFKKHYREVKVTVIPVLTR</sequence>
<accession>A0AA37W621</accession>
<protein>
    <submittedName>
        <fullName evidence="1">Uncharacterized protein</fullName>
    </submittedName>
</protein>
<proteinExistence type="predicted"/>
<reference evidence="1" key="2">
    <citation type="submission" date="2023-01" db="EMBL/GenBank/DDBJ databases">
        <title>Draft genome sequence of Litoribrevibacter albus strain NBRC 110071.</title>
        <authorList>
            <person name="Sun Q."/>
            <person name="Mori K."/>
        </authorList>
    </citation>
    <scope>NUCLEOTIDE SEQUENCE</scope>
    <source>
        <strain evidence="1">NBRC 110071</strain>
    </source>
</reference>
<dbReference type="AlphaFoldDB" id="A0AA37W621"/>
<name>A0AA37W621_9GAMM</name>
<dbReference type="RefSeq" id="WP_284381420.1">
    <property type="nucleotide sequence ID" value="NZ_BSNM01000014.1"/>
</dbReference>
<dbReference type="EMBL" id="BSNM01000014">
    <property type="protein sequence ID" value="GLQ31722.1"/>
    <property type="molecule type" value="Genomic_DNA"/>
</dbReference>
<evidence type="ECO:0000313" key="1">
    <source>
        <dbReference type="EMBL" id="GLQ31722.1"/>
    </source>
</evidence>
<evidence type="ECO:0000313" key="2">
    <source>
        <dbReference type="Proteomes" id="UP001161389"/>
    </source>
</evidence>
<dbReference type="Proteomes" id="UP001161389">
    <property type="component" value="Unassembled WGS sequence"/>
</dbReference>
<organism evidence="1 2">
    <name type="scientific">Litoribrevibacter albus</name>
    <dbReference type="NCBI Taxonomy" id="1473156"/>
    <lineage>
        <taxon>Bacteria</taxon>
        <taxon>Pseudomonadati</taxon>
        <taxon>Pseudomonadota</taxon>
        <taxon>Gammaproteobacteria</taxon>
        <taxon>Oceanospirillales</taxon>
        <taxon>Oceanospirillaceae</taxon>
        <taxon>Litoribrevibacter</taxon>
    </lineage>
</organism>
<gene>
    <name evidence="1" type="ORF">GCM10007876_22010</name>
</gene>
<keyword evidence="2" id="KW-1185">Reference proteome</keyword>